<comment type="caution">
    <text evidence="2">The sequence shown here is derived from an EMBL/GenBank/DDBJ whole genome shotgun (WGS) entry which is preliminary data.</text>
</comment>
<evidence type="ECO:0000256" key="1">
    <source>
        <dbReference type="SAM" id="Phobius"/>
    </source>
</evidence>
<protein>
    <recommendedName>
        <fullName evidence="4">DUF2207 domain-containing protein</fullName>
    </recommendedName>
</protein>
<evidence type="ECO:0008006" key="4">
    <source>
        <dbReference type="Google" id="ProtNLM"/>
    </source>
</evidence>
<dbReference type="RefSeq" id="WP_345522100.1">
    <property type="nucleotide sequence ID" value="NZ_BAABKM010000002.1"/>
</dbReference>
<keyword evidence="3" id="KW-1185">Reference proteome</keyword>
<proteinExistence type="predicted"/>
<accession>A0ABP8XJA1</accession>
<keyword evidence="1" id="KW-1133">Transmembrane helix</keyword>
<keyword evidence="1" id="KW-0472">Membrane</keyword>
<keyword evidence="1" id="KW-0812">Transmembrane</keyword>
<reference evidence="3" key="1">
    <citation type="journal article" date="2019" name="Int. J. Syst. Evol. Microbiol.">
        <title>The Global Catalogue of Microorganisms (GCM) 10K type strain sequencing project: providing services to taxonomists for standard genome sequencing and annotation.</title>
        <authorList>
            <consortium name="The Broad Institute Genomics Platform"/>
            <consortium name="The Broad Institute Genome Sequencing Center for Infectious Disease"/>
            <person name="Wu L."/>
            <person name="Ma J."/>
        </authorList>
    </citation>
    <scope>NUCLEOTIDE SEQUENCE [LARGE SCALE GENOMIC DNA]</scope>
    <source>
        <strain evidence="3">JCM 18531</strain>
    </source>
</reference>
<dbReference type="EMBL" id="BAABKM010000002">
    <property type="protein sequence ID" value="GAA4708669.1"/>
    <property type="molecule type" value="Genomic_DNA"/>
</dbReference>
<sequence length="179" mass="19545">MTMPPQGYELFRRVQQAAEGTPYVVNETDKGFDVTLNIVDAQWYGLFNKAGLKKVFIHHVAFPDDGTYAITDDARTLEWVAGSPRIGGSMERQVGRIKEFGVQKVYAFDEHGNFGKQVDYAFSSDEGRGLITGRAEQLGLQEVRGGAEKIGLVFAVIGIGGALVTLVVLLICWQAGVFG</sequence>
<feature type="transmembrane region" description="Helical" evidence="1">
    <location>
        <begin position="150"/>
        <end position="176"/>
    </location>
</feature>
<name>A0ABP8XJA1_9ACTN</name>
<evidence type="ECO:0000313" key="2">
    <source>
        <dbReference type="EMBL" id="GAA4708669.1"/>
    </source>
</evidence>
<organism evidence="2 3">
    <name type="scientific">Nocardioides conyzicola</name>
    <dbReference type="NCBI Taxonomy" id="1651781"/>
    <lineage>
        <taxon>Bacteria</taxon>
        <taxon>Bacillati</taxon>
        <taxon>Actinomycetota</taxon>
        <taxon>Actinomycetes</taxon>
        <taxon>Propionibacteriales</taxon>
        <taxon>Nocardioidaceae</taxon>
        <taxon>Nocardioides</taxon>
    </lineage>
</organism>
<dbReference type="Proteomes" id="UP001499974">
    <property type="component" value="Unassembled WGS sequence"/>
</dbReference>
<evidence type="ECO:0000313" key="3">
    <source>
        <dbReference type="Proteomes" id="UP001499974"/>
    </source>
</evidence>
<gene>
    <name evidence="2" type="ORF">GCM10023349_29310</name>
</gene>